<name>A0AAJ0DUK9_9PEZI</name>
<organism evidence="2 3">
    <name type="scientific">Colletotrichum costaricense</name>
    <dbReference type="NCBI Taxonomy" id="1209916"/>
    <lineage>
        <taxon>Eukaryota</taxon>
        <taxon>Fungi</taxon>
        <taxon>Dikarya</taxon>
        <taxon>Ascomycota</taxon>
        <taxon>Pezizomycotina</taxon>
        <taxon>Sordariomycetes</taxon>
        <taxon>Hypocreomycetidae</taxon>
        <taxon>Glomerellales</taxon>
        <taxon>Glomerellaceae</taxon>
        <taxon>Colletotrichum</taxon>
        <taxon>Colletotrichum acutatum species complex</taxon>
    </lineage>
</organism>
<feature type="compositionally biased region" description="Basic and acidic residues" evidence="1">
    <location>
        <begin position="139"/>
        <end position="151"/>
    </location>
</feature>
<dbReference type="EMBL" id="MOOE01000019">
    <property type="protein sequence ID" value="KAK1514094.1"/>
    <property type="molecule type" value="Genomic_DNA"/>
</dbReference>
<sequence>MPRLTSFIFKGFFDLTVSLTSQWHHPDSRRMARVGTFDIESDVNPVDRMIWWSTNATIKDGNETQRTAPSLEIDDTDGGRKVSKIGPLLAHLARPQLFRSCIWSASDYSQRQQGPANRFLGGTGGTRCGGRDGTGMHPADWHDDEEMRHEISGSQGT</sequence>
<protein>
    <submittedName>
        <fullName evidence="2">Uncharacterized protein</fullName>
    </submittedName>
</protein>
<evidence type="ECO:0000256" key="1">
    <source>
        <dbReference type="SAM" id="MobiDB-lite"/>
    </source>
</evidence>
<comment type="caution">
    <text evidence="2">The sequence shown here is derived from an EMBL/GenBank/DDBJ whole genome shotgun (WGS) entry which is preliminary data.</text>
</comment>
<dbReference type="RefSeq" id="XP_060307274.1">
    <property type="nucleotide sequence ID" value="XM_060462178.1"/>
</dbReference>
<evidence type="ECO:0000313" key="3">
    <source>
        <dbReference type="Proteomes" id="UP001240678"/>
    </source>
</evidence>
<keyword evidence="3" id="KW-1185">Reference proteome</keyword>
<evidence type="ECO:0000313" key="2">
    <source>
        <dbReference type="EMBL" id="KAK1514094.1"/>
    </source>
</evidence>
<dbReference type="Proteomes" id="UP001240678">
    <property type="component" value="Unassembled WGS sequence"/>
</dbReference>
<proteinExistence type="predicted"/>
<gene>
    <name evidence="2" type="ORF">CCOS01_14034</name>
</gene>
<dbReference type="AlphaFoldDB" id="A0AAJ0DUK9"/>
<reference evidence="2 3" key="1">
    <citation type="submission" date="2016-10" db="EMBL/GenBank/DDBJ databases">
        <title>The genome sequence of Colletotrichum fioriniae PJ7.</title>
        <authorList>
            <person name="Baroncelli R."/>
        </authorList>
    </citation>
    <scope>NUCLEOTIDE SEQUENCE [LARGE SCALE GENOMIC DNA]</scope>
    <source>
        <strain evidence="2 3">IMI 309622</strain>
    </source>
</reference>
<accession>A0AAJ0DUK9</accession>
<feature type="region of interest" description="Disordered" evidence="1">
    <location>
        <begin position="130"/>
        <end position="157"/>
    </location>
</feature>
<dbReference type="GeneID" id="85345725"/>